<proteinExistence type="predicted"/>
<feature type="chain" id="PRO_5007285826" evidence="1">
    <location>
        <begin position="25"/>
        <end position="197"/>
    </location>
</feature>
<evidence type="ECO:0000313" key="2">
    <source>
        <dbReference type="EMBL" id="JAP81657.1"/>
    </source>
</evidence>
<feature type="signal peptide" evidence="1">
    <location>
        <begin position="1"/>
        <end position="24"/>
    </location>
</feature>
<organism evidence="2">
    <name type="scientific">Rhipicephalus appendiculatus</name>
    <name type="common">Brown ear tick</name>
    <dbReference type="NCBI Taxonomy" id="34631"/>
    <lineage>
        <taxon>Eukaryota</taxon>
        <taxon>Metazoa</taxon>
        <taxon>Ecdysozoa</taxon>
        <taxon>Arthropoda</taxon>
        <taxon>Chelicerata</taxon>
        <taxon>Arachnida</taxon>
        <taxon>Acari</taxon>
        <taxon>Parasitiformes</taxon>
        <taxon>Ixodida</taxon>
        <taxon>Ixodoidea</taxon>
        <taxon>Ixodidae</taxon>
        <taxon>Rhipicephalinae</taxon>
        <taxon>Rhipicephalus</taxon>
        <taxon>Rhipicephalus</taxon>
    </lineage>
</organism>
<protein>
    <submittedName>
        <fullName evidence="2">Lipocalin</fullName>
    </submittedName>
</protein>
<keyword evidence="1" id="KW-0732">Signal</keyword>
<accession>A0A131YRT3</accession>
<dbReference type="EMBL" id="GEDV01006900">
    <property type="protein sequence ID" value="JAP81657.1"/>
    <property type="molecule type" value="Transcribed_RNA"/>
</dbReference>
<reference evidence="2" key="1">
    <citation type="journal article" date="2016" name="Ticks Tick Borne Dis.">
        <title>De novo assembly and annotation of the salivary gland transcriptome of Rhipicephalus appendiculatus male and female ticks during blood feeding.</title>
        <authorList>
            <person name="de Castro M.H."/>
            <person name="de Klerk D."/>
            <person name="Pienaar R."/>
            <person name="Latif A.A."/>
            <person name="Rees D.J."/>
            <person name="Mans B.J."/>
        </authorList>
    </citation>
    <scope>NUCLEOTIDE SEQUENCE</scope>
    <source>
        <tissue evidence="2">Salivary glands</tissue>
    </source>
</reference>
<evidence type="ECO:0000256" key="1">
    <source>
        <dbReference type="SAM" id="SignalP"/>
    </source>
</evidence>
<dbReference type="InterPro" id="IPR012674">
    <property type="entry name" value="Calycin"/>
</dbReference>
<dbReference type="Gene3D" id="2.40.128.20">
    <property type="match status" value="1"/>
</dbReference>
<name>A0A131YRT3_RHIAP</name>
<sequence>MNFILSGQLTFYVLVFFINSNIKADYGNTRRNREHPKLPANVTSVYLVGFSAELNRSDIKCVRTYYLTPKGGLARQVVVMELFDEKKQRWNTTGFHVTMNIPDWPIIFNLNITSITDLPPELQSLNISMAYRILHYDRNTMVLGDRVPGVYVRALCSLWVTHDYRDLSRELPFLTKHAFNWSCKSPKYQAYPKECLS</sequence>
<dbReference type="AlphaFoldDB" id="A0A131YRT3"/>